<sequence>MGQASDIALKEALPGTDCEVILDNPHASGHVPGTTDSDARIRCKTPKKYLGVNSQLFRFTSDGIAEAVGVPGENKDTSGAGRFISAPATWDQCQNGLSMGAHADYLVVDQNDGRFETFLDRSGNIANCP</sequence>
<dbReference type="EMBL" id="SMKS01000026">
    <property type="protein sequence ID" value="TDD05007.1"/>
    <property type="molecule type" value="Genomic_DNA"/>
</dbReference>
<organism evidence="1 2">
    <name type="scientific">Saccharopolyspora terrae</name>
    <dbReference type="NCBI Taxonomy" id="2530384"/>
    <lineage>
        <taxon>Bacteria</taxon>
        <taxon>Bacillati</taxon>
        <taxon>Actinomycetota</taxon>
        <taxon>Actinomycetes</taxon>
        <taxon>Pseudonocardiales</taxon>
        <taxon>Pseudonocardiaceae</taxon>
        <taxon>Saccharopolyspora</taxon>
    </lineage>
</organism>
<dbReference type="Proteomes" id="UP000295674">
    <property type="component" value="Unassembled WGS sequence"/>
</dbReference>
<gene>
    <name evidence="1" type="ORF">E1181_16070</name>
</gene>
<protein>
    <submittedName>
        <fullName evidence="1">Uncharacterized protein</fullName>
    </submittedName>
</protein>
<comment type="caution">
    <text evidence="1">The sequence shown here is derived from an EMBL/GenBank/DDBJ whole genome shotgun (WGS) entry which is preliminary data.</text>
</comment>
<keyword evidence="2" id="KW-1185">Reference proteome</keyword>
<dbReference type="OrthoDB" id="10012881at2"/>
<accession>A0A4R4VM34</accession>
<proteinExistence type="predicted"/>
<name>A0A4R4VM34_9PSEU</name>
<reference evidence="1 2" key="1">
    <citation type="submission" date="2019-03" db="EMBL/GenBank/DDBJ databases">
        <title>Draft genome sequences of novel Actinobacteria.</title>
        <authorList>
            <person name="Sahin N."/>
            <person name="Ay H."/>
            <person name="Saygin H."/>
        </authorList>
    </citation>
    <scope>NUCLEOTIDE SEQUENCE [LARGE SCALE GENOMIC DNA]</scope>
    <source>
        <strain evidence="1 2">16K309</strain>
    </source>
</reference>
<dbReference type="AlphaFoldDB" id="A0A4R4VM34"/>
<dbReference type="RefSeq" id="WP_132675620.1">
    <property type="nucleotide sequence ID" value="NZ_SMKS01000026.1"/>
</dbReference>
<evidence type="ECO:0000313" key="2">
    <source>
        <dbReference type="Proteomes" id="UP000295674"/>
    </source>
</evidence>
<evidence type="ECO:0000313" key="1">
    <source>
        <dbReference type="EMBL" id="TDD05007.1"/>
    </source>
</evidence>